<dbReference type="RefSeq" id="WP_207398236.1">
    <property type="nucleotide sequence ID" value="NZ_JABRWO010000011.1"/>
</dbReference>
<keyword evidence="1" id="KW-0472">Membrane</keyword>
<proteinExistence type="predicted"/>
<evidence type="ECO:0000313" key="2">
    <source>
        <dbReference type="EMBL" id="MBA2116848.1"/>
    </source>
</evidence>
<dbReference type="Proteomes" id="UP000551616">
    <property type="component" value="Unassembled WGS sequence"/>
</dbReference>
<evidence type="ECO:0000256" key="1">
    <source>
        <dbReference type="SAM" id="Phobius"/>
    </source>
</evidence>
<dbReference type="AlphaFoldDB" id="A0A7V8V8F9"/>
<gene>
    <name evidence="2" type="ORF">HOV93_40410</name>
</gene>
<reference evidence="2 3" key="1">
    <citation type="submission" date="2020-05" db="EMBL/GenBank/DDBJ databases">
        <title>Bremerella alba sp. nov., a novel planctomycete isolated from the surface of the macroalga Fucus spiralis.</title>
        <authorList>
            <person name="Godinho O."/>
            <person name="Botelho R."/>
            <person name="Albuquerque L."/>
            <person name="Wiegand S."/>
            <person name="Da Costa M.S."/>
            <person name="Lobo-Da-Cunha A."/>
            <person name="Jogler C."/>
            <person name="Lage O.M."/>
        </authorList>
    </citation>
    <scope>NUCLEOTIDE SEQUENCE [LARGE SCALE GENOMIC DNA]</scope>
    <source>
        <strain evidence="2 3">FF15</strain>
    </source>
</reference>
<name>A0A7V8V8F9_9BACT</name>
<protein>
    <submittedName>
        <fullName evidence="2">Uncharacterized protein</fullName>
    </submittedName>
</protein>
<organism evidence="2 3">
    <name type="scientific">Bremerella alba</name>
    <dbReference type="NCBI Taxonomy" id="980252"/>
    <lineage>
        <taxon>Bacteria</taxon>
        <taxon>Pseudomonadati</taxon>
        <taxon>Planctomycetota</taxon>
        <taxon>Planctomycetia</taxon>
        <taxon>Pirellulales</taxon>
        <taxon>Pirellulaceae</taxon>
        <taxon>Bremerella</taxon>
    </lineage>
</organism>
<feature type="transmembrane region" description="Helical" evidence="1">
    <location>
        <begin position="20"/>
        <end position="38"/>
    </location>
</feature>
<feature type="transmembrane region" description="Helical" evidence="1">
    <location>
        <begin position="50"/>
        <end position="74"/>
    </location>
</feature>
<accession>A0A7V8V8F9</accession>
<sequence>MNPVAELFKWLLERDICTKNAVSALVALVSVAVFYTQAHSSSWLRELERYGGMGIAITLILVFFIAYLTVWLLYSGVAAYCHNCADRRNAENERIAAIQQAQEDDKQCRLAIRNKLESLTDWQRKFLLRFVVEGRTQIPTFEVGQYRAAWDFEMAVLIEKGIVQEHRRAGVYEIIPSYLKYLQENWDPKAGTLG</sequence>
<comment type="caution">
    <text evidence="2">The sequence shown here is derived from an EMBL/GenBank/DDBJ whole genome shotgun (WGS) entry which is preliminary data.</text>
</comment>
<keyword evidence="1" id="KW-1133">Transmembrane helix</keyword>
<keyword evidence="1" id="KW-0812">Transmembrane</keyword>
<keyword evidence="3" id="KW-1185">Reference proteome</keyword>
<evidence type="ECO:0000313" key="3">
    <source>
        <dbReference type="Proteomes" id="UP000551616"/>
    </source>
</evidence>
<dbReference type="EMBL" id="JABRWO010000011">
    <property type="protein sequence ID" value="MBA2116848.1"/>
    <property type="molecule type" value="Genomic_DNA"/>
</dbReference>